<dbReference type="InterPro" id="IPR043502">
    <property type="entry name" value="DNA/RNA_pol_sf"/>
</dbReference>
<feature type="domain" description="Reverse transcriptase/retrotransposon-derived protein RNase H-like" evidence="2">
    <location>
        <begin position="118"/>
        <end position="207"/>
    </location>
</feature>
<accession>A0AAF0UGC8</accession>
<dbReference type="AlphaFoldDB" id="A0AAF0UGC8"/>
<dbReference type="PANTHER" id="PTHR37984:SF5">
    <property type="entry name" value="PROTEIN NYNRIN-LIKE"/>
    <property type="match status" value="1"/>
</dbReference>
<evidence type="ECO:0000313" key="4">
    <source>
        <dbReference type="EMBL" id="WMV45492.1"/>
    </source>
</evidence>
<dbReference type="Gene3D" id="1.10.340.70">
    <property type="match status" value="1"/>
</dbReference>
<dbReference type="Pfam" id="PF17919">
    <property type="entry name" value="RT_RNaseH_2"/>
    <property type="match status" value="1"/>
</dbReference>
<gene>
    <name evidence="4" type="ORF">MTR67_038877</name>
</gene>
<evidence type="ECO:0000259" key="3">
    <source>
        <dbReference type="Pfam" id="PF17921"/>
    </source>
</evidence>
<sequence>MGVRLMDSTKGGVVVHNGSESYFVTDVKAKQCLDPTFVELKEAVLRKSVEALSQGGDGATKMYRDLRGIYWWNGMKKDIVGFVAKCPNCQQVKVENHKLGDSPLTKLTQKKVKFQRLDECEKNILELKTRLTTTPVVTLLDGSDSYVVYCDATRVVLSCLLMHQVKVIAYASTQLNVYEKNYPTHDLELVTVVFSLNIWRHCLYGVHAMCSQIIRASSKANVVVDSLKILFMGSVAHVEEENK</sequence>
<dbReference type="SUPFAM" id="SSF56672">
    <property type="entry name" value="DNA/RNA polymerases"/>
    <property type="match status" value="1"/>
</dbReference>
<feature type="domain" description="Integrase zinc-binding" evidence="3">
    <location>
        <begin position="40"/>
        <end position="94"/>
    </location>
</feature>
<reference evidence="4" key="1">
    <citation type="submission" date="2023-08" db="EMBL/GenBank/DDBJ databases">
        <title>A de novo genome assembly of Solanum verrucosum Schlechtendal, a Mexican diploid species geographically isolated from the other diploid A-genome species in potato relatives.</title>
        <authorList>
            <person name="Hosaka K."/>
        </authorList>
    </citation>
    <scope>NUCLEOTIDE SEQUENCE</scope>
    <source>
        <tissue evidence="4">Young leaves</tissue>
    </source>
</reference>
<dbReference type="Proteomes" id="UP001234989">
    <property type="component" value="Chromosome 9"/>
</dbReference>
<dbReference type="InterPro" id="IPR041577">
    <property type="entry name" value="RT_RNaseH_2"/>
</dbReference>
<dbReference type="GO" id="GO:0003824">
    <property type="term" value="F:catalytic activity"/>
    <property type="evidence" value="ECO:0007669"/>
    <property type="project" value="UniProtKB-KW"/>
</dbReference>
<dbReference type="InterPro" id="IPR050951">
    <property type="entry name" value="Retrovirus_Pol_polyprotein"/>
</dbReference>
<evidence type="ECO:0000259" key="2">
    <source>
        <dbReference type="Pfam" id="PF17919"/>
    </source>
</evidence>
<name>A0AAF0UGC8_SOLVR</name>
<dbReference type="InterPro" id="IPR041588">
    <property type="entry name" value="Integrase_H2C2"/>
</dbReference>
<organism evidence="4 5">
    <name type="scientific">Solanum verrucosum</name>
    <dbReference type="NCBI Taxonomy" id="315347"/>
    <lineage>
        <taxon>Eukaryota</taxon>
        <taxon>Viridiplantae</taxon>
        <taxon>Streptophyta</taxon>
        <taxon>Embryophyta</taxon>
        <taxon>Tracheophyta</taxon>
        <taxon>Spermatophyta</taxon>
        <taxon>Magnoliopsida</taxon>
        <taxon>eudicotyledons</taxon>
        <taxon>Gunneridae</taxon>
        <taxon>Pentapetalae</taxon>
        <taxon>asterids</taxon>
        <taxon>lamiids</taxon>
        <taxon>Solanales</taxon>
        <taxon>Solanaceae</taxon>
        <taxon>Solanoideae</taxon>
        <taxon>Solaneae</taxon>
        <taxon>Solanum</taxon>
    </lineage>
</organism>
<evidence type="ECO:0008006" key="6">
    <source>
        <dbReference type="Google" id="ProtNLM"/>
    </source>
</evidence>
<evidence type="ECO:0000256" key="1">
    <source>
        <dbReference type="ARBA" id="ARBA00023268"/>
    </source>
</evidence>
<evidence type="ECO:0000313" key="5">
    <source>
        <dbReference type="Proteomes" id="UP001234989"/>
    </source>
</evidence>
<keyword evidence="5" id="KW-1185">Reference proteome</keyword>
<proteinExistence type="predicted"/>
<dbReference type="Pfam" id="PF17921">
    <property type="entry name" value="Integrase_H2C2"/>
    <property type="match status" value="1"/>
</dbReference>
<dbReference type="EMBL" id="CP133620">
    <property type="protein sequence ID" value="WMV45492.1"/>
    <property type="molecule type" value="Genomic_DNA"/>
</dbReference>
<protein>
    <recommendedName>
        <fullName evidence="6">Polyprotein</fullName>
    </recommendedName>
</protein>
<dbReference type="PANTHER" id="PTHR37984">
    <property type="entry name" value="PROTEIN CBG26694"/>
    <property type="match status" value="1"/>
</dbReference>
<keyword evidence="1" id="KW-0511">Multifunctional enzyme</keyword>